<dbReference type="Proteomes" id="UP000784294">
    <property type="component" value="Unassembled WGS sequence"/>
</dbReference>
<feature type="compositionally biased region" description="Polar residues" evidence="1">
    <location>
        <begin position="57"/>
        <end position="69"/>
    </location>
</feature>
<evidence type="ECO:0000313" key="2">
    <source>
        <dbReference type="EMBL" id="VEL18123.1"/>
    </source>
</evidence>
<feature type="region of interest" description="Disordered" evidence="1">
    <location>
        <begin position="1"/>
        <end position="35"/>
    </location>
</feature>
<evidence type="ECO:0000256" key="1">
    <source>
        <dbReference type="SAM" id="MobiDB-lite"/>
    </source>
</evidence>
<dbReference type="AlphaFoldDB" id="A0A448WR59"/>
<dbReference type="EMBL" id="CAAALY010035714">
    <property type="protein sequence ID" value="VEL18123.1"/>
    <property type="molecule type" value="Genomic_DNA"/>
</dbReference>
<keyword evidence="3" id="KW-1185">Reference proteome</keyword>
<feature type="compositionally biased region" description="Basic and acidic residues" evidence="1">
    <location>
        <begin position="72"/>
        <end position="82"/>
    </location>
</feature>
<reference evidence="2" key="1">
    <citation type="submission" date="2018-11" db="EMBL/GenBank/DDBJ databases">
        <authorList>
            <consortium name="Pathogen Informatics"/>
        </authorList>
    </citation>
    <scope>NUCLEOTIDE SEQUENCE</scope>
</reference>
<organism evidence="2 3">
    <name type="scientific">Protopolystoma xenopodis</name>
    <dbReference type="NCBI Taxonomy" id="117903"/>
    <lineage>
        <taxon>Eukaryota</taxon>
        <taxon>Metazoa</taxon>
        <taxon>Spiralia</taxon>
        <taxon>Lophotrochozoa</taxon>
        <taxon>Platyhelminthes</taxon>
        <taxon>Monogenea</taxon>
        <taxon>Polyopisthocotylea</taxon>
        <taxon>Polystomatidea</taxon>
        <taxon>Polystomatidae</taxon>
        <taxon>Protopolystoma</taxon>
    </lineage>
</organism>
<sequence length="82" mass="8718">MTPSTGDLGAEMGREGSDRRHSFSPIRCDSHSQDISQAMSGQLGPLVAQGKSEGLGNCSNPTKCPTETTAWVHHENDTFGQS</sequence>
<feature type="region of interest" description="Disordered" evidence="1">
    <location>
        <begin position="52"/>
        <end position="82"/>
    </location>
</feature>
<gene>
    <name evidence="2" type="ORF">PXEA_LOCUS11563</name>
</gene>
<proteinExistence type="predicted"/>
<evidence type="ECO:0000313" key="3">
    <source>
        <dbReference type="Proteomes" id="UP000784294"/>
    </source>
</evidence>
<name>A0A448WR59_9PLAT</name>
<protein>
    <submittedName>
        <fullName evidence="2">Uncharacterized protein</fullName>
    </submittedName>
</protein>
<comment type="caution">
    <text evidence="2">The sequence shown here is derived from an EMBL/GenBank/DDBJ whole genome shotgun (WGS) entry which is preliminary data.</text>
</comment>
<feature type="compositionally biased region" description="Basic and acidic residues" evidence="1">
    <location>
        <begin position="12"/>
        <end position="21"/>
    </location>
</feature>
<accession>A0A448WR59</accession>